<name>A0ABR2MY33_9ASPA</name>
<dbReference type="PANTHER" id="PTHR31811:SF0">
    <property type="entry name" value="TRNA A64-2'-O-RIBOSYLPHOSPHATE TRANSFERASE"/>
    <property type="match status" value="1"/>
</dbReference>
<dbReference type="PANTHER" id="PTHR31811">
    <property type="entry name" value="TRNA A64-2'-O-RIBOSYLPHOSPHATE TRANSFERASE"/>
    <property type="match status" value="1"/>
</dbReference>
<dbReference type="InterPro" id="IPR033449">
    <property type="entry name" value="Rit1_N"/>
</dbReference>
<evidence type="ECO:0000259" key="1">
    <source>
        <dbReference type="Pfam" id="PF17184"/>
    </source>
</evidence>
<protein>
    <recommendedName>
        <fullName evidence="1">Rit1 N-terminal domain-containing protein</fullName>
    </recommendedName>
</protein>
<reference evidence="2 3" key="1">
    <citation type="journal article" date="2022" name="Nat. Plants">
        <title>Genomes of leafy and leafless Platanthera orchids illuminate the evolution of mycoheterotrophy.</title>
        <authorList>
            <person name="Li M.H."/>
            <person name="Liu K.W."/>
            <person name="Li Z."/>
            <person name="Lu H.C."/>
            <person name="Ye Q.L."/>
            <person name="Zhang D."/>
            <person name="Wang J.Y."/>
            <person name="Li Y.F."/>
            <person name="Zhong Z.M."/>
            <person name="Liu X."/>
            <person name="Yu X."/>
            <person name="Liu D.K."/>
            <person name="Tu X.D."/>
            <person name="Liu B."/>
            <person name="Hao Y."/>
            <person name="Liao X.Y."/>
            <person name="Jiang Y.T."/>
            <person name="Sun W.H."/>
            <person name="Chen J."/>
            <person name="Chen Y.Q."/>
            <person name="Ai Y."/>
            <person name="Zhai J.W."/>
            <person name="Wu S.S."/>
            <person name="Zhou Z."/>
            <person name="Hsiao Y.Y."/>
            <person name="Wu W.L."/>
            <person name="Chen Y.Y."/>
            <person name="Lin Y.F."/>
            <person name="Hsu J.L."/>
            <person name="Li C.Y."/>
            <person name="Wang Z.W."/>
            <person name="Zhao X."/>
            <person name="Zhong W.Y."/>
            <person name="Ma X.K."/>
            <person name="Ma L."/>
            <person name="Huang J."/>
            <person name="Chen G.Z."/>
            <person name="Huang M.Z."/>
            <person name="Huang L."/>
            <person name="Peng D.H."/>
            <person name="Luo Y.B."/>
            <person name="Zou S.Q."/>
            <person name="Chen S.P."/>
            <person name="Lan S."/>
            <person name="Tsai W.C."/>
            <person name="Van de Peer Y."/>
            <person name="Liu Z.J."/>
        </authorList>
    </citation>
    <scope>NUCLEOTIDE SEQUENCE [LARGE SCALE GENOMIC DNA]</scope>
    <source>
        <strain evidence="2">Lor288</strain>
    </source>
</reference>
<dbReference type="InterPro" id="IPR007306">
    <property type="entry name" value="Rit1"/>
</dbReference>
<evidence type="ECO:0000313" key="3">
    <source>
        <dbReference type="Proteomes" id="UP001412067"/>
    </source>
</evidence>
<accession>A0ABR2MY33</accession>
<feature type="domain" description="Rit1 N-terminal" evidence="1">
    <location>
        <begin position="22"/>
        <end position="68"/>
    </location>
</feature>
<sequence>MTNLMKDNSVKTVIWLNELPEYDSSNFTLIILVSASASHGKIQLRSTSEYSWHYIPGAADYEENRARGNILTGCRKSEWQQELLWAVGSLASCRNSKPPAKWQVRLAAFLDDRRKEANCKNCE</sequence>
<keyword evidence="3" id="KW-1185">Reference proteome</keyword>
<evidence type="ECO:0000313" key="2">
    <source>
        <dbReference type="EMBL" id="KAK8968782.1"/>
    </source>
</evidence>
<organism evidence="2 3">
    <name type="scientific">Platanthera guangdongensis</name>
    <dbReference type="NCBI Taxonomy" id="2320717"/>
    <lineage>
        <taxon>Eukaryota</taxon>
        <taxon>Viridiplantae</taxon>
        <taxon>Streptophyta</taxon>
        <taxon>Embryophyta</taxon>
        <taxon>Tracheophyta</taxon>
        <taxon>Spermatophyta</taxon>
        <taxon>Magnoliopsida</taxon>
        <taxon>Liliopsida</taxon>
        <taxon>Asparagales</taxon>
        <taxon>Orchidaceae</taxon>
        <taxon>Orchidoideae</taxon>
        <taxon>Orchideae</taxon>
        <taxon>Orchidinae</taxon>
        <taxon>Platanthera</taxon>
    </lineage>
</organism>
<dbReference type="Pfam" id="PF17184">
    <property type="entry name" value="Rit1_C"/>
    <property type="match status" value="1"/>
</dbReference>
<comment type="caution">
    <text evidence="2">The sequence shown here is derived from an EMBL/GenBank/DDBJ whole genome shotgun (WGS) entry which is preliminary data.</text>
</comment>
<gene>
    <name evidence="2" type="ORF">KSP40_PGU013313</name>
</gene>
<dbReference type="Proteomes" id="UP001412067">
    <property type="component" value="Unassembled WGS sequence"/>
</dbReference>
<dbReference type="EMBL" id="JBBWWR010000003">
    <property type="protein sequence ID" value="KAK8968782.1"/>
    <property type="molecule type" value="Genomic_DNA"/>
</dbReference>
<proteinExistence type="predicted"/>